<proteinExistence type="predicted"/>
<dbReference type="EMBL" id="CM000160">
    <property type="protein sequence ID" value="KRK04155.1"/>
    <property type="molecule type" value="Genomic_DNA"/>
</dbReference>
<keyword evidence="3" id="KW-1185">Reference proteome</keyword>
<organism evidence="2 3">
    <name type="scientific">Drosophila yakuba</name>
    <name type="common">Fruit fly</name>
    <dbReference type="NCBI Taxonomy" id="7245"/>
    <lineage>
        <taxon>Eukaryota</taxon>
        <taxon>Metazoa</taxon>
        <taxon>Ecdysozoa</taxon>
        <taxon>Arthropoda</taxon>
        <taxon>Hexapoda</taxon>
        <taxon>Insecta</taxon>
        <taxon>Pterygota</taxon>
        <taxon>Neoptera</taxon>
        <taxon>Endopterygota</taxon>
        <taxon>Diptera</taxon>
        <taxon>Brachycera</taxon>
        <taxon>Muscomorpha</taxon>
        <taxon>Ephydroidea</taxon>
        <taxon>Drosophilidae</taxon>
        <taxon>Drosophila</taxon>
        <taxon>Sophophora</taxon>
    </lineage>
</organism>
<dbReference type="Gene3D" id="2.40.10.10">
    <property type="entry name" value="Trypsin-like serine proteases"/>
    <property type="match status" value="1"/>
</dbReference>
<evidence type="ECO:0000259" key="1">
    <source>
        <dbReference type="Pfam" id="PF00089"/>
    </source>
</evidence>
<dbReference type="SMR" id="A0A0R1E4J8"/>
<reference evidence="2 3" key="2">
    <citation type="journal article" date="2007" name="PLoS Biol.">
        <title>Principles of genome evolution in the Drosophila melanogaster species group.</title>
        <authorList>
            <person name="Ranz J.M."/>
            <person name="Maurin D."/>
            <person name="Chan Y.S."/>
            <person name="von Grotthuss M."/>
            <person name="Hillier L.W."/>
            <person name="Roote J."/>
            <person name="Ashburner M."/>
            <person name="Bergman C.M."/>
        </authorList>
    </citation>
    <scope>NUCLEOTIDE SEQUENCE [LARGE SCALE GENOMIC DNA]</scope>
    <source>
        <strain evidence="3">Tai18E2 / Tucson 14021-0261.01</strain>
    </source>
</reference>
<evidence type="ECO:0000313" key="2">
    <source>
        <dbReference type="EMBL" id="KRK04155.1"/>
    </source>
</evidence>
<dbReference type="Pfam" id="PF00089">
    <property type="entry name" value="Trypsin"/>
    <property type="match status" value="1"/>
</dbReference>
<accession>A0A0R1E4J8</accession>
<evidence type="ECO:0000313" key="3">
    <source>
        <dbReference type="Proteomes" id="UP000002282"/>
    </source>
</evidence>
<dbReference type="InterPro" id="IPR009003">
    <property type="entry name" value="Peptidase_S1_PA"/>
</dbReference>
<reference evidence="2 3" key="1">
    <citation type="journal article" date="2007" name="Nature">
        <title>Evolution of genes and genomes on the Drosophila phylogeny.</title>
        <authorList>
            <consortium name="Drosophila 12 Genomes Consortium"/>
            <person name="Clark A.G."/>
            <person name="Eisen M.B."/>
            <person name="Smith D.R."/>
            <person name="Bergman C.M."/>
            <person name="Oliver B."/>
            <person name="Markow T.A."/>
            <person name="Kaufman T.C."/>
            <person name="Kellis M."/>
            <person name="Gelbart W."/>
            <person name="Iyer V.N."/>
            <person name="Pollard D.A."/>
            <person name="Sackton T.B."/>
            <person name="Larracuente A.M."/>
            <person name="Singh N.D."/>
            <person name="Abad J.P."/>
            <person name="Abt D.N."/>
            <person name="Adryan B."/>
            <person name="Aguade M."/>
            <person name="Akashi H."/>
            <person name="Anderson W.W."/>
            <person name="Aquadro C.F."/>
            <person name="Ardell D.H."/>
            <person name="Arguello R."/>
            <person name="Artieri C.G."/>
            <person name="Barbash D.A."/>
            <person name="Barker D."/>
            <person name="Barsanti P."/>
            <person name="Batterham P."/>
            <person name="Batzoglou S."/>
            <person name="Begun D."/>
            <person name="Bhutkar A."/>
            <person name="Blanco E."/>
            <person name="Bosak S.A."/>
            <person name="Bradley R.K."/>
            <person name="Brand A.D."/>
            <person name="Brent M.R."/>
            <person name="Brooks A.N."/>
            <person name="Brown R.H."/>
            <person name="Butlin R.K."/>
            <person name="Caggese C."/>
            <person name="Calvi B.R."/>
            <person name="Bernardo de Carvalho A."/>
            <person name="Caspi A."/>
            <person name="Castrezana S."/>
            <person name="Celniker S.E."/>
            <person name="Chang J.L."/>
            <person name="Chapple C."/>
            <person name="Chatterji S."/>
            <person name="Chinwalla A."/>
            <person name="Civetta A."/>
            <person name="Clifton S.W."/>
            <person name="Comeron J.M."/>
            <person name="Costello J.C."/>
            <person name="Coyne J.A."/>
            <person name="Daub J."/>
            <person name="David R.G."/>
            <person name="Delcher A.L."/>
            <person name="Delehaunty K."/>
            <person name="Do C.B."/>
            <person name="Ebling H."/>
            <person name="Edwards K."/>
            <person name="Eickbush T."/>
            <person name="Evans J.D."/>
            <person name="Filipski A."/>
            <person name="Findeiss S."/>
            <person name="Freyhult E."/>
            <person name="Fulton L."/>
            <person name="Fulton R."/>
            <person name="Garcia A.C."/>
            <person name="Gardiner A."/>
            <person name="Garfield D.A."/>
            <person name="Garvin B.E."/>
            <person name="Gibson G."/>
            <person name="Gilbert D."/>
            <person name="Gnerre S."/>
            <person name="Godfrey J."/>
            <person name="Good R."/>
            <person name="Gotea V."/>
            <person name="Gravely B."/>
            <person name="Greenberg A.J."/>
            <person name="Griffiths-Jones S."/>
            <person name="Gross S."/>
            <person name="Guigo R."/>
            <person name="Gustafson E.A."/>
            <person name="Haerty W."/>
            <person name="Hahn M.W."/>
            <person name="Halligan D.L."/>
            <person name="Halpern A.L."/>
            <person name="Halter G.M."/>
            <person name="Han M.V."/>
            <person name="Heger A."/>
            <person name="Hillier L."/>
            <person name="Hinrichs A.S."/>
            <person name="Holmes I."/>
            <person name="Hoskins R.A."/>
            <person name="Hubisz M.J."/>
            <person name="Hultmark D."/>
            <person name="Huntley M.A."/>
            <person name="Jaffe D.B."/>
            <person name="Jagadeeshan S."/>
            <person name="Jeck W.R."/>
            <person name="Johnson J."/>
            <person name="Jones C.D."/>
            <person name="Jordan W.C."/>
            <person name="Karpen G.H."/>
            <person name="Kataoka E."/>
            <person name="Keightley P.D."/>
            <person name="Kheradpour P."/>
            <person name="Kirkness E.F."/>
            <person name="Koerich L.B."/>
            <person name="Kristiansen K."/>
            <person name="Kudrna D."/>
            <person name="Kulathinal R.J."/>
            <person name="Kumar S."/>
            <person name="Kwok R."/>
            <person name="Lander E."/>
            <person name="Langley C.H."/>
            <person name="Lapoint R."/>
            <person name="Lazzaro B.P."/>
            <person name="Lee S.J."/>
            <person name="Levesque L."/>
            <person name="Li R."/>
            <person name="Lin C.F."/>
            <person name="Lin M.F."/>
            <person name="Lindblad-Toh K."/>
            <person name="Llopart A."/>
            <person name="Long M."/>
            <person name="Low L."/>
            <person name="Lozovsky E."/>
            <person name="Lu J."/>
            <person name="Luo M."/>
            <person name="Machado C.A."/>
            <person name="Makalowski W."/>
            <person name="Marzo M."/>
            <person name="Matsuda M."/>
            <person name="Matzkin L."/>
            <person name="McAllister B."/>
            <person name="McBride C.S."/>
            <person name="McKernan B."/>
            <person name="McKernan K."/>
            <person name="Mendez-Lago M."/>
            <person name="Minx P."/>
            <person name="Mollenhauer M.U."/>
            <person name="Montooth K."/>
            <person name="Mount S.M."/>
            <person name="Mu X."/>
            <person name="Myers E."/>
            <person name="Negre B."/>
            <person name="Newfeld S."/>
            <person name="Nielsen R."/>
            <person name="Noor M.A."/>
            <person name="O'Grady P."/>
            <person name="Pachter L."/>
            <person name="Papaceit M."/>
            <person name="Parisi M.J."/>
            <person name="Parisi M."/>
            <person name="Parts L."/>
            <person name="Pedersen J.S."/>
            <person name="Pesole G."/>
            <person name="Phillippy A.M."/>
            <person name="Ponting C.P."/>
            <person name="Pop M."/>
            <person name="Porcelli D."/>
            <person name="Powell J.R."/>
            <person name="Prohaska S."/>
            <person name="Pruitt K."/>
            <person name="Puig M."/>
            <person name="Quesneville H."/>
            <person name="Ram K.R."/>
            <person name="Rand D."/>
            <person name="Rasmussen M.D."/>
            <person name="Reed L.K."/>
            <person name="Reenan R."/>
            <person name="Reily A."/>
            <person name="Remington K.A."/>
            <person name="Rieger T.T."/>
            <person name="Ritchie M.G."/>
            <person name="Robin C."/>
            <person name="Rogers Y.H."/>
            <person name="Rohde C."/>
            <person name="Rozas J."/>
            <person name="Rubenfield M.J."/>
            <person name="Ruiz A."/>
            <person name="Russo S."/>
            <person name="Salzberg S.L."/>
            <person name="Sanchez-Gracia A."/>
            <person name="Saranga D.J."/>
            <person name="Sato H."/>
            <person name="Schaeffer S.W."/>
            <person name="Schatz M.C."/>
            <person name="Schlenke T."/>
            <person name="Schwartz R."/>
            <person name="Segarra C."/>
            <person name="Singh R.S."/>
            <person name="Sirot L."/>
            <person name="Sirota M."/>
            <person name="Sisneros N.B."/>
            <person name="Smith C.D."/>
            <person name="Smith T.F."/>
            <person name="Spieth J."/>
            <person name="Stage D.E."/>
            <person name="Stark A."/>
            <person name="Stephan W."/>
            <person name="Strausberg R.L."/>
            <person name="Strempel S."/>
            <person name="Sturgill D."/>
            <person name="Sutton G."/>
            <person name="Sutton G.G."/>
            <person name="Tao W."/>
            <person name="Teichmann S."/>
            <person name="Tobari Y.N."/>
            <person name="Tomimura Y."/>
            <person name="Tsolas J.M."/>
            <person name="Valente V.L."/>
            <person name="Venter E."/>
            <person name="Venter J.C."/>
            <person name="Vicario S."/>
            <person name="Vieira F.G."/>
            <person name="Vilella A.J."/>
            <person name="Villasante A."/>
            <person name="Walenz B."/>
            <person name="Wang J."/>
            <person name="Wasserman M."/>
            <person name="Watts T."/>
            <person name="Wilson D."/>
            <person name="Wilson R.K."/>
            <person name="Wing R.A."/>
            <person name="Wolfner M.F."/>
            <person name="Wong A."/>
            <person name="Wong G.K."/>
            <person name="Wu C.I."/>
            <person name="Wu G."/>
            <person name="Yamamoto D."/>
            <person name="Yang H.P."/>
            <person name="Yang S.P."/>
            <person name="Yorke J.A."/>
            <person name="Yoshida K."/>
            <person name="Zdobnov E."/>
            <person name="Zhang P."/>
            <person name="Zhang Y."/>
            <person name="Zimin A.V."/>
            <person name="Baldwin J."/>
            <person name="Abdouelleil A."/>
            <person name="Abdulkadir J."/>
            <person name="Abebe A."/>
            <person name="Abera B."/>
            <person name="Abreu J."/>
            <person name="Acer S.C."/>
            <person name="Aftuck L."/>
            <person name="Alexander A."/>
            <person name="An P."/>
            <person name="Anderson E."/>
            <person name="Anderson S."/>
            <person name="Arachi H."/>
            <person name="Azer M."/>
            <person name="Bachantsang P."/>
            <person name="Barry A."/>
            <person name="Bayul T."/>
            <person name="Berlin A."/>
            <person name="Bessette D."/>
            <person name="Bloom T."/>
            <person name="Blye J."/>
            <person name="Boguslavskiy L."/>
            <person name="Bonnet C."/>
            <person name="Boukhgalter B."/>
            <person name="Bourzgui I."/>
            <person name="Brown A."/>
            <person name="Cahill P."/>
            <person name="Channer S."/>
            <person name="Cheshatsang Y."/>
            <person name="Chuda L."/>
            <person name="Citroen M."/>
            <person name="Collymore A."/>
            <person name="Cooke P."/>
            <person name="Costello M."/>
            <person name="D'Aco K."/>
            <person name="Daza R."/>
            <person name="De Haan G."/>
            <person name="DeGray S."/>
            <person name="DeMaso C."/>
            <person name="Dhargay N."/>
            <person name="Dooley K."/>
            <person name="Dooley E."/>
            <person name="Doricent M."/>
            <person name="Dorje P."/>
            <person name="Dorjee K."/>
            <person name="Dupes A."/>
            <person name="Elong R."/>
            <person name="Falk J."/>
            <person name="Farina A."/>
            <person name="Faro S."/>
            <person name="Ferguson D."/>
            <person name="Fisher S."/>
            <person name="Foley C.D."/>
            <person name="Franke A."/>
            <person name="Friedrich D."/>
            <person name="Gadbois L."/>
            <person name="Gearin G."/>
            <person name="Gearin C.R."/>
            <person name="Giannoukos G."/>
            <person name="Goode T."/>
            <person name="Graham J."/>
            <person name="Grandbois E."/>
            <person name="Grewal S."/>
            <person name="Gyaltsen K."/>
            <person name="Hafez N."/>
            <person name="Hagos B."/>
            <person name="Hall J."/>
            <person name="Henson C."/>
            <person name="Hollinger A."/>
            <person name="Honan T."/>
            <person name="Huard M.D."/>
            <person name="Hughes L."/>
            <person name="Hurhula B."/>
            <person name="Husby M.E."/>
            <person name="Kamat A."/>
            <person name="Kanga B."/>
            <person name="Kashin S."/>
            <person name="Khazanovich D."/>
            <person name="Kisner P."/>
            <person name="Lance K."/>
            <person name="Lara M."/>
            <person name="Lee W."/>
            <person name="Lennon N."/>
            <person name="Letendre F."/>
            <person name="LeVine R."/>
            <person name="Lipovsky A."/>
            <person name="Liu X."/>
            <person name="Liu J."/>
            <person name="Liu S."/>
            <person name="Lokyitsang T."/>
            <person name="Lokyitsang Y."/>
            <person name="Lubonja R."/>
            <person name="Lui A."/>
            <person name="MacDonald P."/>
            <person name="Magnisalis V."/>
            <person name="Maru K."/>
            <person name="Matthews C."/>
            <person name="McCusker W."/>
            <person name="McDonough S."/>
            <person name="Mehta T."/>
            <person name="Meldrim J."/>
            <person name="Meneus L."/>
            <person name="Mihai O."/>
            <person name="Mihalev A."/>
            <person name="Mihova T."/>
            <person name="Mittelman R."/>
            <person name="Mlenga V."/>
            <person name="Montmayeur A."/>
            <person name="Mulrain L."/>
            <person name="Navidi A."/>
            <person name="Naylor J."/>
            <person name="Negash T."/>
            <person name="Nguyen T."/>
            <person name="Nguyen N."/>
            <person name="Nicol R."/>
            <person name="Norbu C."/>
            <person name="Norbu N."/>
            <person name="Novod N."/>
            <person name="O'Neill B."/>
            <person name="Osman S."/>
            <person name="Markiewicz E."/>
            <person name="Oyono O.L."/>
            <person name="Patti C."/>
            <person name="Phunkhang P."/>
            <person name="Pierre F."/>
            <person name="Priest M."/>
            <person name="Raghuraman S."/>
            <person name="Rege F."/>
            <person name="Reyes R."/>
            <person name="Rise C."/>
            <person name="Rogov P."/>
            <person name="Ross K."/>
            <person name="Ryan E."/>
            <person name="Settipalli S."/>
            <person name="Shea T."/>
            <person name="Sherpa N."/>
            <person name="Shi L."/>
            <person name="Shih D."/>
            <person name="Sparrow T."/>
            <person name="Spaulding J."/>
            <person name="Stalker J."/>
            <person name="Stange-Thomann N."/>
            <person name="Stavropoulos S."/>
            <person name="Stone C."/>
            <person name="Strader C."/>
            <person name="Tesfaye S."/>
            <person name="Thomson T."/>
            <person name="Thoulutsang Y."/>
            <person name="Thoulutsang D."/>
            <person name="Topham K."/>
            <person name="Topping I."/>
            <person name="Tsamla T."/>
            <person name="Vassiliev H."/>
            <person name="Vo A."/>
            <person name="Wangchuk T."/>
            <person name="Wangdi T."/>
            <person name="Weiand M."/>
            <person name="Wilkinson J."/>
            <person name="Wilson A."/>
            <person name="Yadav S."/>
            <person name="Young G."/>
            <person name="Yu Q."/>
            <person name="Zembek L."/>
            <person name="Zhong D."/>
            <person name="Zimmer A."/>
            <person name="Zwirko Z."/>
            <person name="Jaffe D.B."/>
            <person name="Alvarez P."/>
            <person name="Brockman W."/>
            <person name="Butler J."/>
            <person name="Chin C."/>
            <person name="Gnerre S."/>
            <person name="Grabherr M."/>
            <person name="Kleber M."/>
            <person name="Mauceli E."/>
            <person name="MacCallum I."/>
        </authorList>
    </citation>
    <scope>NUCLEOTIDE SEQUENCE [LARGE SCALE GENOMIC DNA]</scope>
    <source>
        <strain evidence="3">Tai18E2 / Tucson 14021-0261.01</strain>
    </source>
</reference>
<dbReference type="GO" id="GO:0006508">
    <property type="term" value="P:proteolysis"/>
    <property type="evidence" value="ECO:0007669"/>
    <property type="project" value="InterPro"/>
</dbReference>
<dbReference type="Proteomes" id="UP000002282">
    <property type="component" value="Chromosome 3R"/>
</dbReference>
<dbReference type="AlphaFoldDB" id="A0A0R1E4J8"/>
<dbReference type="KEGG" id="dya:Dyak_GE10399"/>
<dbReference type="InterPro" id="IPR001254">
    <property type="entry name" value="Trypsin_dom"/>
</dbReference>
<protein>
    <recommendedName>
        <fullName evidence="1">Peptidase S1 domain-containing protein</fullName>
    </recommendedName>
</protein>
<gene>
    <name evidence="2" type="primary">Dyak\GE10399</name>
    <name evidence="2" type="synonym">dyak_GLEANR_10327</name>
    <name evidence="2" type="synonym">GE10399</name>
    <name evidence="2" type="ORF">Dyak_GE10399</name>
</gene>
<dbReference type="InterPro" id="IPR043504">
    <property type="entry name" value="Peptidase_S1_PA_chymotrypsin"/>
</dbReference>
<dbReference type="GO" id="GO:0004252">
    <property type="term" value="F:serine-type endopeptidase activity"/>
    <property type="evidence" value="ECO:0007669"/>
    <property type="project" value="InterPro"/>
</dbReference>
<sequence>MAARLGHHSSRANQTKWFCGGTLISHHGIVNIVRLGELVFDTDEDDAEPQDMEVLEIKAHPNFQYPILYNDIGLVRLRKQVTFGPYKMPACHRLGSEEIRRVRSVQGAEGGGASKL</sequence>
<dbReference type="SUPFAM" id="SSF50494">
    <property type="entry name" value="Trypsin-like serine proteases"/>
    <property type="match status" value="1"/>
</dbReference>
<name>A0A0R1E4J8_DROYA</name>
<feature type="domain" description="Peptidase S1" evidence="1">
    <location>
        <begin position="13"/>
        <end position="94"/>
    </location>
</feature>